<dbReference type="EMBL" id="JBHTJA010000135">
    <property type="protein sequence ID" value="MFD0905443.1"/>
    <property type="molecule type" value="Genomic_DNA"/>
</dbReference>
<dbReference type="Pfam" id="PF13560">
    <property type="entry name" value="HTH_31"/>
    <property type="match status" value="1"/>
</dbReference>
<proteinExistence type="predicted"/>
<dbReference type="Pfam" id="PF19054">
    <property type="entry name" value="DUF5753"/>
    <property type="match status" value="1"/>
</dbReference>
<reference evidence="3" key="1">
    <citation type="journal article" date="2019" name="Int. J. Syst. Evol. Microbiol.">
        <title>The Global Catalogue of Microorganisms (GCM) 10K type strain sequencing project: providing services to taxonomists for standard genome sequencing and annotation.</title>
        <authorList>
            <consortium name="The Broad Institute Genomics Platform"/>
            <consortium name="The Broad Institute Genome Sequencing Center for Infectious Disease"/>
            <person name="Wu L."/>
            <person name="Ma J."/>
        </authorList>
    </citation>
    <scope>NUCLEOTIDE SEQUENCE [LARGE SCALE GENOMIC DNA]</scope>
    <source>
        <strain evidence="3">JCM 31202</strain>
    </source>
</reference>
<dbReference type="CDD" id="cd00093">
    <property type="entry name" value="HTH_XRE"/>
    <property type="match status" value="1"/>
</dbReference>
<name>A0ABW3F2V3_9ACTN</name>
<protein>
    <submittedName>
        <fullName evidence="2">Scr1 family TA system antitoxin-like transcriptional regulator</fullName>
    </submittedName>
</protein>
<dbReference type="InterPro" id="IPR001387">
    <property type="entry name" value="Cro/C1-type_HTH"/>
</dbReference>
<dbReference type="PROSITE" id="PS50943">
    <property type="entry name" value="HTH_CROC1"/>
    <property type="match status" value="1"/>
</dbReference>
<dbReference type="Proteomes" id="UP001596972">
    <property type="component" value="Unassembled WGS sequence"/>
</dbReference>
<dbReference type="InterPro" id="IPR010982">
    <property type="entry name" value="Lambda_DNA-bd_dom_sf"/>
</dbReference>
<gene>
    <name evidence="2" type="ORF">ACFQ11_34065</name>
</gene>
<accession>A0ABW3F2V3</accession>
<feature type="domain" description="HTH cro/C1-type" evidence="1">
    <location>
        <begin position="18"/>
        <end position="71"/>
    </location>
</feature>
<sequence length="267" mass="29207">MPTPIPSESLSAFFAFHLKRSREQKGWSQSELGARAGIPGDLVGGIEVCARRPTRRLARSLDEVFGLEQFFAALYPRVIEEIGIPPGFADFMEAEAEAAIIKLYENFAISGLFHTNEYARAVLRKGRHPDKVEQLLAARMERAEVLRREAPPVIVALIDASALRRSFGGPAVMRGQLEHLLSLAELPHVHVHVVPEDAEVLPEGSFALLSSSGEVDTGYAETAGGRGRPVDEPGYIAELGTLFETIRAQALNTEDSQVAILKELEDL</sequence>
<keyword evidence="3" id="KW-1185">Reference proteome</keyword>
<dbReference type="InterPro" id="IPR043917">
    <property type="entry name" value="DUF5753"/>
</dbReference>
<evidence type="ECO:0000259" key="1">
    <source>
        <dbReference type="PROSITE" id="PS50943"/>
    </source>
</evidence>
<dbReference type="Gene3D" id="1.10.260.40">
    <property type="entry name" value="lambda repressor-like DNA-binding domains"/>
    <property type="match status" value="1"/>
</dbReference>
<evidence type="ECO:0000313" key="3">
    <source>
        <dbReference type="Proteomes" id="UP001596972"/>
    </source>
</evidence>
<dbReference type="RefSeq" id="WP_378306364.1">
    <property type="nucleotide sequence ID" value="NZ_JBHTJA010000135.1"/>
</dbReference>
<comment type="caution">
    <text evidence="2">The sequence shown here is derived from an EMBL/GenBank/DDBJ whole genome shotgun (WGS) entry which is preliminary data.</text>
</comment>
<organism evidence="2 3">
    <name type="scientific">Actinomadura sediminis</name>
    <dbReference type="NCBI Taxonomy" id="1038904"/>
    <lineage>
        <taxon>Bacteria</taxon>
        <taxon>Bacillati</taxon>
        <taxon>Actinomycetota</taxon>
        <taxon>Actinomycetes</taxon>
        <taxon>Streptosporangiales</taxon>
        <taxon>Thermomonosporaceae</taxon>
        <taxon>Actinomadura</taxon>
    </lineage>
</organism>
<evidence type="ECO:0000313" key="2">
    <source>
        <dbReference type="EMBL" id="MFD0905443.1"/>
    </source>
</evidence>
<dbReference type="SUPFAM" id="SSF47413">
    <property type="entry name" value="lambda repressor-like DNA-binding domains"/>
    <property type="match status" value="1"/>
</dbReference>